<name>A0A0K9NM21_ZOSMR</name>
<keyword evidence="1" id="KW-0472">Membrane</keyword>
<evidence type="ECO:0000256" key="1">
    <source>
        <dbReference type="SAM" id="Phobius"/>
    </source>
</evidence>
<dbReference type="AlphaFoldDB" id="A0A0K9NM21"/>
<comment type="caution">
    <text evidence="2">The sequence shown here is derived from an EMBL/GenBank/DDBJ whole genome shotgun (WGS) entry which is preliminary data.</text>
</comment>
<gene>
    <name evidence="2" type="ORF">ZOSMA_81G00330</name>
</gene>
<feature type="transmembrane region" description="Helical" evidence="1">
    <location>
        <begin position="83"/>
        <end position="107"/>
    </location>
</feature>
<reference evidence="3" key="1">
    <citation type="journal article" date="2016" name="Nature">
        <title>The genome of the seagrass Zostera marina reveals angiosperm adaptation to the sea.</title>
        <authorList>
            <person name="Olsen J.L."/>
            <person name="Rouze P."/>
            <person name="Verhelst B."/>
            <person name="Lin Y.-C."/>
            <person name="Bayer T."/>
            <person name="Collen J."/>
            <person name="Dattolo E."/>
            <person name="De Paoli E."/>
            <person name="Dittami S."/>
            <person name="Maumus F."/>
            <person name="Michel G."/>
            <person name="Kersting A."/>
            <person name="Lauritano C."/>
            <person name="Lohaus R."/>
            <person name="Toepel M."/>
            <person name="Tonon T."/>
            <person name="Vanneste K."/>
            <person name="Amirebrahimi M."/>
            <person name="Brakel J."/>
            <person name="Bostroem C."/>
            <person name="Chovatia M."/>
            <person name="Grimwood J."/>
            <person name="Jenkins J.W."/>
            <person name="Jueterbock A."/>
            <person name="Mraz A."/>
            <person name="Stam W.T."/>
            <person name="Tice H."/>
            <person name="Bornberg-Bauer E."/>
            <person name="Green P.J."/>
            <person name="Pearson G.A."/>
            <person name="Procaccini G."/>
            <person name="Duarte C.M."/>
            <person name="Schmutz J."/>
            <person name="Reusch T.B.H."/>
            <person name="Van de Peer Y."/>
        </authorList>
    </citation>
    <scope>NUCLEOTIDE SEQUENCE [LARGE SCALE GENOMIC DNA]</scope>
    <source>
        <strain evidence="3">cv. Finnish</strain>
    </source>
</reference>
<evidence type="ECO:0000313" key="2">
    <source>
        <dbReference type="EMBL" id="KMZ57816.1"/>
    </source>
</evidence>
<feature type="transmembrane region" description="Helical" evidence="1">
    <location>
        <begin position="169"/>
        <end position="195"/>
    </location>
</feature>
<dbReference type="EMBL" id="LFYR01002015">
    <property type="protein sequence ID" value="KMZ57816.1"/>
    <property type="molecule type" value="Genomic_DNA"/>
</dbReference>
<dbReference type="OMA" id="KAANVQM"/>
<feature type="transmembrane region" description="Helical" evidence="1">
    <location>
        <begin position="119"/>
        <end position="148"/>
    </location>
</feature>
<organism evidence="2 3">
    <name type="scientific">Zostera marina</name>
    <name type="common">Eelgrass</name>
    <dbReference type="NCBI Taxonomy" id="29655"/>
    <lineage>
        <taxon>Eukaryota</taxon>
        <taxon>Viridiplantae</taxon>
        <taxon>Streptophyta</taxon>
        <taxon>Embryophyta</taxon>
        <taxon>Tracheophyta</taxon>
        <taxon>Spermatophyta</taxon>
        <taxon>Magnoliopsida</taxon>
        <taxon>Liliopsida</taxon>
        <taxon>Zosteraceae</taxon>
        <taxon>Zostera</taxon>
    </lineage>
</organism>
<keyword evidence="3" id="KW-1185">Reference proteome</keyword>
<accession>A0A0K9NM21</accession>
<proteinExistence type="predicted"/>
<dbReference type="Proteomes" id="UP000036987">
    <property type="component" value="Unassembled WGS sequence"/>
</dbReference>
<dbReference type="PANTHER" id="PTHR33133:SF5">
    <property type="entry name" value="OS08G0107100 PROTEIN"/>
    <property type="match status" value="1"/>
</dbReference>
<feature type="transmembrane region" description="Helical" evidence="1">
    <location>
        <begin position="24"/>
        <end position="57"/>
    </location>
</feature>
<feature type="transmembrane region" description="Helical" evidence="1">
    <location>
        <begin position="207"/>
        <end position="234"/>
    </location>
</feature>
<dbReference type="GO" id="GO:0016020">
    <property type="term" value="C:membrane"/>
    <property type="evidence" value="ECO:0000318"/>
    <property type="project" value="GO_Central"/>
</dbReference>
<keyword evidence="1" id="KW-0812">Transmembrane</keyword>
<keyword evidence="1" id="KW-1133">Transmembrane helix</keyword>
<protein>
    <submittedName>
        <fullName evidence="2">Uncharacterized protein</fullName>
    </submittedName>
</protein>
<dbReference type="OrthoDB" id="1908649at2759"/>
<dbReference type="PANTHER" id="PTHR33133">
    <property type="entry name" value="OS08G0107100 PROTEIN-RELATED"/>
    <property type="match status" value="1"/>
</dbReference>
<sequence length="252" mass="28888">MWMTFDGSTTEQTIMARSFSKKIFMYFLLFQGVSLFSVFIFSLLSTSAVFYTVACVYTAKDVSFRKIITVVVPKVCKRLMASFLWKCLVFFVYISIIYFLLFLYIIIFFKFGGRPIVTFLGIIIILLYILCSFYISIVWYLSSVVSVLEDTYGIAASRKSMKLIRGKEWVVALIYLLTQMMSSCIVVLFINVVVLHSTNSWVVAWLVYAPIILAALTLVWLMALVVQTVLYFICKSYHHENIDKSSLSIGSP</sequence>
<evidence type="ECO:0000313" key="3">
    <source>
        <dbReference type="Proteomes" id="UP000036987"/>
    </source>
</evidence>